<protein>
    <submittedName>
        <fullName evidence="3">Two-component system, chemotaxis family, response regulator CheY</fullName>
    </submittedName>
</protein>
<dbReference type="SMART" id="SM00448">
    <property type="entry name" value="REC"/>
    <property type="match status" value="1"/>
</dbReference>
<dbReference type="EMBL" id="FNNO01000001">
    <property type="protein sequence ID" value="SDW20218.1"/>
    <property type="molecule type" value="Genomic_DNA"/>
</dbReference>
<evidence type="ECO:0000256" key="1">
    <source>
        <dbReference type="PROSITE-ProRule" id="PRU00169"/>
    </source>
</evidence>
<proteinExistence type="predicted"/>
<evidence type="ECO:0000313" key="3">
    <source>
        <dbReference type="EMBL" id="SDW20218.1"/>
    </source>
</evidence>
<gene>
    <name evidence="3" type="ORF">SAMN05444410_101500</name>
</gene>
<dbReference type="PROSITE" id="PS50110">
    <property type="entry name" value="RESPONSE_REGULATORY"/>
    <property type="match status" value="1"/>
</dbReference>
<keyword evidence="1" id="KW-0597">Phosphoprotein</keyword>
<organism evidence="3 4">
    <name type="scientific">Hydrobacter penzbergensis</name>
    <dbReference type="NCBI Taxonomy" id="1235997"/>
    <lineage>
        <taxon>Bacteria</taxon>
        <taxon>Pseudomonadati</taxon>
        <taxon>Bacteroidota</taxon>
        <taxon>Chitinophagia</taxon>
        <taxon>Chitinophagales</taxon>
        <taxon>Chitinophagaceae</taxon>
        <taxon>Hydrobacter</taxon>
    </lineage>
</organism>
<dbReference type="AlphaFoldDB" id="A0A8X8IDT7"/>
<feature type="domain" description="Response regulatory" evidence="2">
    <location>
        <begin position="17"/>
        <end position="135"/>
    </location>
</feature>
<dbReference type="PANTHER" id="PTHR43228:SF1">
    <property type="entry name" value="TWO-COMPONENT RESPONSE REGULATOR ARR22"/>
    <property type="match status" value="1"/>
</dbReference>
<feature type="modified residue" description="4-aspartylphosphate" evidence="1">
    <location>
        <position position="69"/>
    </location>
</feature>
<dbReference type="Proteomes" id="UP000198711">
    <property type="component" value="Unassembled WGS sequence"/>
</dbReference>
<dbReference type="GO" id="GO:0000160">
    <property type="term" value="P:phosphorelay signal transduction system"/>
    <property type="evidence" value="ECO:0007669"/>
    <property type="project" value="InterPro"/>
</dbReference>
<sequence>MHPQASILNAMIANALRLLMVDDSDFIRERLLLLLADLGSVREIQSAKSAEEGMVLLNDGCRPDIILLDINLPGKNGLQMLKDIRKMEGFLPVVVILTNNTLSGYKSECLRCGADHFLDKARDFQQIPAIIEATWQKLYSQQLL</sequence>
<comment type="caution">
    <text evidence="3">The sequence shown here is derived from an EMBL/GenBank/DDBJ whole genome shotgun (WGS) entry which is preliminary data.</text>
</comment>
<dbReference type="InterPro" id="IPR011006">
    <property type="entry name" value="CheY-like_superfamily"/>
</dbReference>
<name>A0A8X8IDT7_9BACT</name>
<evidence type="ECO:0000313" key="4">
    <source>
        <dbReference type="Proteomes" id="UP000198711"/>
    </source>
</evidence>
<reference evidence="3 4" key="1">
    <citation type="submission" date="2016-10" db="EMBL/GenBank/DDBJ databases">
        <authorList>
            <person name="Varghese N."/>
            <person name="Submissions S."/>
        </authorList>
    </citation>
    <scope>NUCLEOTIDE SEQUENCE [LARGE SCALE GENOMIC DNA]</scope>
    <source>
        <strain evidence="3 4">DSM 25353</strain>
    </source>
</reference>
<evidence type="ECO:0000259" key="2">
    <source>
        <dbReference type="PROSITE" id="PS50110"/>
    </source>
</evidence>
<dbReference type="CDD" id="cd00156">
    <property type="entry name" value="REC"/>
    <property type="match status" value="1"/>
</dbReference>
<dbReference type="SUPFAM" id="SSF52172">
    <property type="entry name" value="CheY-like"/>
    <property type="match status" value="1"/>
</dbReference>
<dbReference type="PANTHER" id="PTHR43228">
    <property type="entry name" value="TWO-COMPONENT RESPONSE REGULATOR"/>
    <property type="match status" value="1"/>
</dbReference>
<dbReference type="InterPro" id="IPR052048">
    <property type="entry name" value="ST_Response_Regulator"/>
</dbReference>
<dbReference type="Gene3D" id="3.40.50.2300">
    <property type="match status" value="1"/>
</dbReference>
<accession>A0A8X8IDT7</accession>
<dbReference type="Pfam" id="PF00072">
    <property type="entry name" value="Response_reg"/>
    <property type="match status" value="1"/>
</dbReference>
<keyword evidence="4" id="KW-1185">Reference proteome</keyword>
<dbReference type="InterPro" id="IPR001789">
    <property type="entry name" value="Sig_transdc_resp-reg_receiver"/>
</dbReference>